<gene>
    <name evidence="2" type="ORF">PCOR1329_LOCUS18392</name>
</gene>
<sequence length="525" mass="54703">MAFIDLSTLVGEWADSEGNDVHASFGRSGLLVSMSGPRLDGEESAMVVRKAGPFACSFHLGHYELSQEESTHASVVWRDSRGSDNITVWTRRNCAPENTAEAPPPPPGMPHAPARPVALPQASARGDRWSQVLSEFAAARGEAAAAPEPRGAAAAGEEPWSDVLDLLAAAAGCGEAAEAAGSEGGPAAGSGGGDGAQAGELFSPFGLQPRVAPKAAPASQAVRGQVLQETIARLLREKQSSSGPRSRAQDAAQASGGTPRWAPARAEHRAAGQAAGAPVGASPQRPSGPVPWRRLEPQAAQATSSTEAPIEKFIRVFALDELAAKSLRALEDDEAAFLIESVQGRLQHAKNPSAVTMSAIRNVASKVGRRYWGNRETGDVQSTPPNRPDGVEGGQLQMFLGSPPASPEAFPDTSAEAVPHTPVATDPYLAAADPYQELESPVVVDLVDDDDGDGAHLEGSAAECAEDENQLAPEQAPASSKRRRVEGVAFETTAASPLLEQDDAHEEVEDDEDSTLFFVDTGPPG</sequence>
<feature type="region of interest" description="Disordered" evidence="1">
    <location>
        <begin position="236"/>
        <end position="306"/>
    </location>
</feature>
<evidence type="ECO:0008006" key="4">
    <source>
        <dbReference type="Google" id="ProtNLM"/>
    </source>
</evidence>
<keyword evidence="3" id="KW-1185">Reference proteome</keyword>
<protein>
    <recommendedName>
        <fullName evidence="4">Condensin complex subunit 2</fullName>
    </recommendedName>
</protein>
<dbReference type="EMBL" id="CAUYUJ010005780">
    <property type="protein sequence ID" value="CAK0814910.1"/>
    <property type="molecule type" value="Genomic_DNA"/>
</dbReference>
<name>A0ABN9R8Z1_9DINO</name>
<evidence type="ECO:0000313" key="3">
    <source>
        <dbReference type="Proteomes" id="UP001189429"/>
    </source>
</evidence>
<comment type="caution">
    <text evidence="2">The sequence shown here is derived from an EMBL/GenBank/DDBJ whole genome shotgun (WGS) entry which is preliminary data.</text>
</comment>
<organism evidence="2 3">
    <name type="scientific">Prorocentrum cordatum</name>
    <dbReference type="NCBI Taxonomy" id="2364126"/>
    <lineage>
        <taxon>Eukaryota</taxon>
        <taxon>Sar</taxon>
        <taxon>Alveolata</taxon>
        <taxon>Dinophyceae</taxon>
        <taxon>Prorocentrales</taxon>
        <taxon>Prorocentraceae</taxon>
        <taxon>Prorocentrum</taxon>
    </lineage>
</organism>
<feature type="compositionally biased region" description="Acidic residues" evidence="1">
    <location>
        <begin position="500"/>
        <end position="514"/>
    </location>
</feature>
<proteinExistence type="predicted"/>
<feature type="region of interest" description="Disordered" evidence="1">
    <location>
        <begin position="373"/>
        <end position="396"/>
    </location>
</feature>
<feature type="region of interest" description="Disordered" evidence="1">
    <location>
        <begin position="178"/>
        <end position="202"/>
    </location>
</feature>
<feature type="region of interest" description="Disordered" evidence="1">
    <location>
        <begin position="92"/>
        <end position="125"/>
    </location>
</feature>
<dbReference type="Proteomes" id="UP001189429">
    <property type="component" value="Unassembled WGS sequence"/>
</dbReference>
<accession>A0ABN9R8Z1</accession>
<evidence type="ECO:0000256" key="1">
    <source>
        <dbReference type="SAM" id="MobiDB-lite"/>
    </source>
</evidence>
<feature type="compositionally biased region" description="Gly residues" evidence="1">
    <location>
        <begin position="182"/>
        <end position="196"/>
    </location>
</feature>
<feature type="region of interest" description="Disordered" evidence="1">
    <location>
        <begin position="448"/>
        <end position="525"/>
    </location>
</feature>
<feature type="compositionally biased region" description="Low complexity" evidence="1">
    <location>
        <begin position="271"/>
        <end position="281"/>
    </location>
</feature>
<reference evidence="2" key="1">
    <citation type="submission" date="2023-10" db="EMBL/GenBank/DDBJ databases">
        <authorList>
            <person name="Chen Y."/>
            <person name="Shah S."/>
            <person name="Dougan E. K."/>
            <person name="Thang M."/>
            <person name="Chan C."/>
        </authorList>
    </citation>
    <scope>NUCLEOTIDE SEQUENCE [LARGE SCALE GENOMIC DNA]</scope>
</reference>
<evidence type="ECO:0000313" key="2">
    <source>
        <dbReference type="EMBL" id="CAK0814910.1"/>
    </source>
</evidence>